<evidence type="ECO:0000313" key="2">
    <source>
        <dbReference type="Proteomes" id="UP001223720"/>
    </source>
</evidence>
<sequence>MPDAIQIFVGGCTMMLISGMISRARGAREHLPAPAPASIADVPASFLQGLRKANDILRELHDLTRCQTEDTGRIAECVRIIREETVKHTSQLSCRQEREVCR</sequence>
<protein>
    <submittedName>
        <fullName evidence="1">Uncharacterized protein</fullName>
    </submittedName>
</protein>
<evidence type="ECO:0000313" key="1">
    <source>
        <dbReference type="EMBL" id="WHQ70974.1"/>
    </source>
</evidence>
<proteinExistence type="predicted"/>
<accession>A0AAX3WHB1</accession>
<organism evidence="1 2">
    <name type="scientific">Methylorubrum extorquens</name>
    <name type="common">Methylobacterium dichloromethanicum</name>
    <name type="synonym">Methylobacterium extorquens</name>
    <dbReference type="NCBI Taxonomy" id="408"/>
    <lineage>
        <taxon>Bacteria</taxon>
        <taxon>Pseudomonadati</taxon>
        <taxon>Pseudomonadota</taxon>
        <taxon>Alphaproteobacteria</taxon>
        <taxon>Hyphomicrobiales</taxon>
        <taxon>Methylobacteriaceae</taxon>
        <taxon>Methylorubrum</taxon>
    </lineage>
</organism>
<dbReference type="EMBL" id="CP073633">
    <property type="protein sequence ID" value="WHQ70974.1"/>
    <property type="molecule type" value="Genomic_DNA"/>
</dbReference>
<dbReference type="Proteomes" id="UP001223720">
    <property type="component" value="Chromosome"/>
</dbReference>
<reference evidence="1" key="1">
    <citation type="journal article" date="2022" name="Biotechnol. Bioprocess Eng.">
        <title>Pan-genome Analysis Reveals Comparative Genomic Features of Central Metabolic Pathways in Methylorubrum extorquens.</title>
        <authorList>
            <person name="Lee G.M."/>
            <person name="Scott-Nevros Z.K."/>
            <person name="Lee S.-M."/>
            <person name="Kim D."/>
        </authorList>
    </citation>
    <scope>NUCLEOTIDE SEQUENCE</scope>
    <source>
        <strain evidence="1">ATCC 55366</strain>
    </source>
</reference>
<dbReference type="AlphaFoldDB" id="A0AAX3WHB1"/>
<name>A0AAX3WHB1_METEX</name>
<gene>
    <name evidence="1" type="ORF">KEC54_05065</name>
</gene>
<dbReference type="RefSeq" id="WP_283535928.1">
    <property type="nucleotide sequence ID" value="NZ_CP073633.1"/>
</dbReference>